<evidence type="ECO:0000256" key="4">
    <source>
        <dbReference type="SAM" id="MobiDB-lite"/>
    </source>
</evidence>
<keyword evidence="1" id="KW-0238">DNA-binding</keyword>
<dbReference type="PANTHER" id="PTHR47807">
    <property type="entry name" value="PROTEIN TBF1"/>
    <property type="match status" value="1"/>
</dbReference>
<dbReference type="InterPro" id="IPR001005">
    <property type="entry name" value="SANT/Myb"/>
</dbReference>
<feature type="region of interest" description="Disordered" evidence="4">
    <location>
        <begin position="569"/>
        <end position="589"/>
    </location>
</feature>
<reference evidence="7" key="1">
    <citation type="submission" date="2024-06" db="EMBL/GenBank/DDBJ databases">
        <title>Draft Genome Sequences of Epichloe bromicola Strains Isolated from Elymus ciliaris.</title>
        <authorList>
            <consortium name="Epichloe bromicola genome sequencing consortium"/>
            <person name="Miura A."/>
            <person name="Imano S."/>
            <person name="Ashida A."/>
            <person name="Sato I."/>
            <person name="Chiba S."/>
            <person name="Tanaka A."/>
            <person name="Camagna M."/>
            <person name="Takemoto D."/>
        </authorList>
    </citation>
    <scope>NUCLEOTIDE SEQUENCE [LARGE SCALE GENOMIC DNA]</scope>
    <source>
        <strain evidence="7">DP</strain>
    </source>
</reference>
<feature type="region of interest" description="Disordered" evidence="4">
    <location>
        <begin position="1"/>
        <end position="64"/>
    </location>
</feature>
<feature type="compositionally biased region" description="Basic and acidic residues" evidence="4">
    <location>
        <begin position="575"/>
        <end position="589"/>
    </location>
</feature>
<feature type="region of interest" description="Disordered" evidence="4">
    <location>
        <begin position="316"/>
        <end position="337"/>
    </location>
</feature>
<feature type="region of interest" description="Disordered" evidence="4">
    <location>
        <begin position="369"/>
        <end position="398"/>
    </location>
</feature>
<proteinExistence type="predicted"/>
<feature type="compositionally biased region" description="Polar residues" evidence="4">
    <location>
        <begin position="734"/>
        <end position="754"/>
    </location>
</feature>
<dbReference type="SUPFAM" id="SSF46689">
    <property type="entry name" value="Homeodomain-like"/>
    <property type="match status" value="1"/>
</dbReference>
<dbReference type="Proteomes" id="UP001562357">
    <property type="component" value="Unassembled WGS sequence"/>
</dbReference>
<feature type="region of interest" description="Disordered" evidence="4">
    <location>
        <begin position="435"/>
        <end position="457"/>
    </location>
</feature>
<feature type="compositionally biased region" description="Low complexity" evidence="4">
    <location>
        <begin position="706"/>
        <end position="733"/>
    </location>
</feature>
<feature type="compositionally biased region" description="Basic and acidic residues" evidence="4">
    <location>
        <begin position="54"/>
        <end position="63"/>
    </location>
</feature>
<evidence type="ECO:0000256" key="3">
    <source>
        <dbReference type="ARBA" id="ARBA00023306"/>
    </source>
</evidence>
<comment type="caution">
    <text evidence="6">The sequence shown here is derived from an EMBL/GenBank/DDBJ whole genome shotgun (WGS) entry which is preliminary data.</text>
</comment>
<dbReference type="InterPro" id="IPR009057">
    <property type="entry name" value="Homeodomain-like_sf"/>
</dbReference>
<evidence type="ECO:0000259" key="5">
    <source>
        <dbReference type="PROSITE" id="PS51294"/>
    </source>
</evidence>
<name>A0ABQ0CW31_9HYPO</name>
<dbReference type="InterPro" id="IPR052833">
    <property type="entry name" value="Telomeric_DNA-bd_trans-reg"/>
</dbReference>
<feature type="compositionally biased region" description="Low complexity" evidence="4">
    <location>
        <begin position="1"/>
        <end position="13"/>
    </location>
</feature>
<dbReference type="PANTHER" id="PTHR47807:SF1">
    <property type="entry name" value="PROTEIN TBF1"/>
    <property type="match status" value="1"/>
</dbReference>
<dbReference type="InterPro" id="IPR017930">
    <property type="entry name" value="Myb_dom"/>
</dbReference>
<dbReference type="CDD" id="cd11660">
    <property type="entry name" value="SANT_TRF"/>
    <property type="match status" value="1"/>
</dbReference>
<dbReference type="PROSITE" id="PS51294">
    <property type="entry name" value="HTH_MYB"/>
    <property type="match status" value="1"/>
</dbReference>
<gene>
    <name evidence="6" type="primary">g5888</name>
    <name evidence="6" type="ORF">EsDP_00005888</name>
</gene>
<feature type="compositionally biased region" description="Low complexity" evidence="4">
    <location>
        <begin position="842"/>
        <end position="918"/>
    </location>
</feature>
<organism evidence="6 7">
    <name type="scientific">Epichloe bromicola</name>
    <dbReference type="NCBI Taxonomy" id="79588"/>
    <lineage>
        <taxon>Eukaryota</taxon>
        <taxon>Fungi</taxon>
        <taxon>Dikarya</taxon>
        <taxon>Ascomycota</taxon>
        <taxon>Pezizomycotina</taxon>
        <taxon>Sordariomycetes</taxon>
        <taxon>Hypocreomycetidae</taxon>
        <taxon>Hypocreales</taxon>
        <taxon>Clavicipitaceae</taxon>
        <taxon>Epichloe</taxon>
    </lineage>
</organism>
<dbReference type="InterPro" id="IPR013867">
    <property type="entry name" value="Telomere_rpt-bd_fac_dimer_dom"/>
</dbReference>
<dbReference type="Gene3D" id="1.10.10.60">
    <property type="entry name" value="Homeodomain-like"/>
    <property type="match status" value="1"/>
</dbReference>
<keyword evidence="3" id="KW-0131">Cell cycle</keyword>
<feature type="domain" description="HTH myb-type" evidence="5">
    <location>
        <begin position="584"/>
        <end position="636"/>
    </location>
</feature>
<feature type="compositionally biased region" description="Low complexity" evidence="4">
    <location>
        <begin position="786"/>
        <end position="810"/>
    </location>
</feature>
<feature type="compositionally biased region" description="Basic and acidic residues" evidence="4">
    <location>
        <begin position="670"/>
        <end position="685"/>
    </location>
</feature>
<feature type="region of interest" description="Disordered" evidence="4">
    <location>
        <begin position="664"/>
        <end position="685"/>
    </location>
</feature>
<evidence type="ECO:0000256" key="2">
    <source>
        <dbReference type="ARBA" id="ARBA00023242"/>
    </source>
</evidence>
<dbReference type="EMBL" id="BAAFGZ010000299">
    <property type="protein sequence ID" value="GAB0137631.1"/>
    <property type="molecule type" value="Genomic_DNA"/>
</dbReference>
<evidence type="ECO:0000313" key="7">
    <source>
        <dbReference type="Proteomes" id="UP001562357"/>
    </source>
</evidence>
<keyword evidence="7" id="KW-1185">Reference proteome</keyword>
<feature type="region of interest" description="Disordered" evidence="4">
    <location>
        <begin position="698"/>
        <end position="934"/>
    </location>
</feature>
<evidence type="ECO:0000313" key="6">
    <source>
        <dbReference type="EMBL" id="GAB0137631.1"/>
    </source>
</evidence>
<keyword evidence="2" id="KW-0539">Nucleus</keyword>
<accession>A0ABQ0CW31</accession>
<dbReference type="SMART" id="SM00717">
    <property type="entry name" value="SANT"/>
    <property type="match status" value="1"/>
</dbReference>
<evidence type="ECO:0000256" key="1">
    <source>
        <dbReference type="ARBA" id="ARBA00023125"/>
    </source>
</evidence>
<feature type="region of interest" description="Disordered" evidence="4">
    <location>
        <begin position="524"/>
        <end position="553"/>
    </location>
</feature>
<protein>
    <recommendedName>
        <fullName evidence="5">HTH myb-type domain-containing protein</fullName>
    </recommendedName>
</protein>
<sequence length="955" mass="102522">MAESALAAAGAAAPTPGIKQEHDHAGLEGLDFTLSPELASKRPFEDIAATSETSESKRAKTETETEMESLEDDLALLVQNALSNVGDLVDQATRGNDMPDMPPSDPMEVDATTMLPELPIVRPTFAAEPLKYVRDANIHALGNLALSILLILVQAPFGDTIKLVRGTDSDHKRSFHQLKTSFEHVRQLYSAGSVLSADQLGIRDCDSRTFIELANMAQLGLWLVDGSPKALSDADDSFLALFQCQLSDLPPGMTELYLSIKTQRAIEFLVEKEPEKPSEEVIGEVLTQRLEDILKEQHGGGELTSADQSFVSSVQTRKETLQGEVKEQAEPAALRDKHPAEDLLRSYLDFANGKLRSLTDLGDKLGVPIKLEEREPEPDPTLEATGDTGDTGDTDLDMDDLSSFFEKTASGLVQNALAGLTDELAAEEASTAEAAALAGEETSTQAADTESKPEGTTIQTNGKIDLMTDYKELEALVAESTSNYVKTTLHGLSPVPFQPTVPTSTTESMASHLPYLAQLQHHQAQNPYHSYSQPPPEPQQPLAPGQTLPPNQTFSSAILYDKARQAALSKSSAHTRREGLHSTRRPWTQEEEKALMAGLDTVKGPHWSQILTLFGQNGTISDILKDRTQVQLKDKARNLKLFFLKTNSEMPYYLQAVTGELKTRAPTQAARKEAEERARLTSEEDQAKLQGIMALAGGLQHPPRTSASPASAAGSGVVTPAQAATAPQAASSAQHQVGHQHQTNDAEGQNTHASISIPRPMATPASQALQRPHAQLPPQVPRPQGQNQQHSVQHPAQQPQQPQQQEAVEPGRTSATPATPQRPTTNGQSPAHPAASQQSDIPAAQQQPTSTAANTNAPTATAQASAQVSAQVSPQVSPLALPTQARQQPHAPAAAAAPPTSQQQQHQHQQPPQITPPQEVIKSEVPSFQQEQDDNAAEAALLEGLQAVVAQTLAS</sequence>
<dbReference type="Pfam" id="PF08558">
    <property type="entry name" value="TRF"/>
    <property type="match status" value="1"/>
</dbReference>
<feature type="compositionally biased region" description="Polar residues" evidence="4">
    <location>
        <begin position="813"/>
        <end position="840"/>
    </location>
</feature>
<feature type="compositionally biased region" description="Polar residues" evidence="4">
    <location>
        <begin position="444"/>
        <end position="457"/>
    </location>
</feature>